<dbReference type="Proteomes" id="UP000199024">
    <property type="component" value="Unassembled WGS sequence"/>
</dbReference>
<dbReference type="NCBIfam" id="TIGR02550">
    <property type="entry name" value="flagell_flgL"/>
    <property type="match status" value="1"/>
</dbReference>
<evidence type="ECO:0000256" key="2">
    <source>
        <dbReference type="ARBA" id="ARBA00005709"/>
    </source>
</evidence>
<gene>
    <name evidence="6" type="ORF">SAMN05421771_3537</name>
</gene>
<dbReference type="InterPro" id="IPR001029">
    <property type="entry name" value="Flagellin_N"/>
</dbReference>
<evidence type="ECO:0000256" key="1">
    <source>
        <dbReference type="ARBA" id="ARBA00004365"/>
    </source>
</evidence>
<dbReference type="AlphaFoldDB" id="A0A1I6MST3"/>
<dbReference type="InterPro" id="IPR001492">
    <property type="entry name" value="Flagellin"/>
</dbReference>
<dbReference type="Pfam" id="PF00700">
    <property type="entry name" value="Flagellin_C"/>
    <property type="match status" value="1"/>
</dbReference>
<dbReference type="GO" id="GO:0071973">
    <property type="term" value="P:bacterial-type flagellum-dependent cell motility"/>
    <property type="evidence" value="ECO:0007669"/>
    <property type="project" value="InterPro"/>
</dbReference>
<keyword evidence="6" id="KW-0966">Cell projection</keyword>
<evidence type="ECO:0000259" key="5">
    <source>
        <dbReference type="Pfam" id="PF00700"/>
    </source>
</evidence>
<feature type="domain" description="Flagellin N-terminal" evidence="4">
    <location>
        <begin position="12"/>
        <end position="138"/>
    </location>
</feature>
<dbReference type="Gene3D" id="1.20.1330.10">
    <property type="entry name" value="f41 fragment of flagellin, N-terminal domain"/>
    <property type="match status" value="1"/>
</dbReference>
<evidence type="ECO:0000259" key="4">
    <source>
        <dbReference type="Pfam" id="PF00669"/>
    </source>
</evidence>
<sequence>MRVDPNYLQGLSASISQSTATEATLTNELSSGLRVQQLSDDPTAAAQALQLTSQASRADTFVQSATQQTGVMQVTDSALAEVVTQLTSAISLATQATNGTLTNAQQSSIATQLQGIQSEVLTLANTSYLGQYLFSGSKGATVPFSLDTSGTATYAGDTVQQTLKTPTGQSLVTNLPGSAVFSSTFAALGSVIAALQSNTVTAANTTALSTALSDVSTQRTALGSSLNRLTASSTYTQTQVANLQVTQNALVAADTVQVATDLKNTETQRTAMLSLMAALSKGSLFDYLK</sequence>
<reference evidence="6 7" key="1">
    <citation type="submission" date="2016-10" db="EMBL/GenBank/DDBJ databases">
        <authorList>
            <person name="de Groot N.N."/>
        </authorList>
    </citation>
    <scope>NUCLEOTIDE SEQUENCE [LARGE SCALE GENOMIC DNA]</scope>
    <source>
        <strain evidence="6 7">DSM 21001</strain>
    </source>
</reference>
<dbReference type="SUPFAM" id="SSF64518">
    <property type="entry name" value="Phase 1 flagellin"/>
    <property type="match status" value="1"/>
</dbReference>
<evidence type="ECO:0000313" key="7">
    <source>
        <dbReference type="Proteomes" id="UP000199024"/>
    </source>
</evidence>
<keyword evidence="6" id="KW-0282">Flagellum</keyword>
<dbReference type="Pfam" id="PF00669">
    <property type="entry name" value="Flagellin_N"/>
    <property type="match status" value="1"/>
</dbReference>
<keyword evidence="7" id="KW-1185">Reference proteome</keyword>
<accession>A0A1I6MST3</accession>
<dbReference type="GO" id="GO:0009424">
    <property type="term" value="C:bacterial-type flagellum hook"/>
    <property type="evidence" value="ECO:0007669"/>
    <property type="project" value="InterPro"/>
</dbReference>
<dbReference type="InterPro" id="IPR046358">
    <property type="entry name" value="Flagellin_C"/>
</dbReference>
<keyword evidence="3" id="KW-0975">Bacterial flagellum</keyword>
<proteinExistence type="inferred from homology"/>
<keyword evidence="6" id="KW-0969">Cilium</keyword>
<dbReference type="RefSeq" id="WP_089841153.1">
    <property type="nucleotide sequence ID" value="NZ_FOZL01000001.1"/>
</dbReference>
<name>A0A1I6MST3_9BACT</name>
<dbReference type="GO" id="GO:0005198">
    <property type="term" value="F:structural molecule activity"/>
    <property type="evidence" value="ECO:0007669"/>
    <property type="project" value="InterPro"/>
</dbReference>
<comment type="similarity">
    <text evidence="2">Belongs to the bacterial flagellin family.</text>
</comment>
<dbReference type="EMBL" id="FOZL01000001">
    <property type="protein sequence ID" value="SFS18691.1"/>
    <property type="molecule type" value="Genomic_DNA"/>
</dbReference>
<feature type="domain" description="Flagellin C-terminal" evidence="5">
    <location>
        <begin position="207"/>
        <end position="288"/>
    </location>
</feature>
<dbReference type="STRING" id="474950.SAMN05421771_3537"/>
<evidence type="ECO:0000313" key="6">
    <source>
        <dbReference type="EMBL" id="SFS18691.1"/>
    </source>
</evidence>
<dbReference type="InterPro" id="IPR013384">
    <property type="entry name" value="Flagell_FlgL"/>
</dbReference>
<protein>
    <submittedName>
        <fullName evidence="6">Flagellar hook-associated protein 3 FlgL</fullName>
    </submittedName>
</protein>
<organism evidence="6 7">
    <name type="scientific">Granulicella pectinivorans</name>
    <dbReference type="NCBI Taxonomy" id="474950"/>
    <lineage>
        <taxon>Bacteria</taxon>
        <taxon>Pseudomonadati</taxon>
        <taxon>Acidobacteriota</taxon>
        <taxon>Terriglobia</taxon>
        <taxon>Terriglobales</taxon>
        <taxon>Acidobacteriaceae</taxon>
        <taxon>Granulicella</taxon>
    </lineage>
</organism>
<dbReference type="OrthoDB" id="9758307at2"/>
<evidence type="ECO:0000256" key="3">
    <source>
        <dbReference type="ARBA" id="ARBA00023143"/>
    </source>
</evidence>
<dbReference type="PANTHER" id="PTHR42792">
    <property type="entry name" value="FLAGELLIN"/>
    <property type="match status" value="1"/>
</dbReference>
<comment type="subcellular location">
    <subcellularLocation>
        <location evidence="1">Bacterial flagellum</location>
    </subcellularLocation>
</comment>
<dbReference type="PANTHER" id="PTHR42792:SF1">
    <property type="entry name" value="FLAGELLAR HOOK-ASSOCIATED PROTEIN 3"/>
    <property type="match status" value="1"/>
</dbReference>